<feature type="domain" description="ABM" evidence="1">
    <location>
        <begin position="22"/>
        <end position="111"/>
    </location>
</feature>
<dbReference type="PANTHER" id="PTHR33336">
    <property type="entry name" value="QUINOL MONOOXYGENASE YGIN-RELATED"/>
    <property type="match status" value="1"/>
</dbReference>
<feature type="domain" description="ABM" evidence="1">
    <location>
        <begin position="133"/>
        <end position="221"/>
    </location>
</feature>
<dbReference type="SUPFAM" id="SSF54909">
    <property type="entry name" value="Dimeric alpha+beta barrel"/>
    <property type="match status" value="2"/>
</dbReference>
<dbReference type="Pfam" id="PF03992">
    <property type="entry name" value="ABM"/>
    <property type="match status" value="2"/>
</dbReference>
<organism evidence="2 3">
    <name type="scientific">Sinomicrobium pectinilyticum</name>
    <dbReference type="NCBI Taxonomy" id="1084421"/>
    <lineage>
        <taxon>Bacteria</taxon>
        <taxon>Pseudomonadati</taxon>
        <taxon>Bacteroidota</taxon>
        <taxon>Flavobacteriia</taxon>
        <taxon>Flavobacteriales</taxon>
        <taxon>Flavobacteriaceae</taxon>
        <taxon>Sinomicrobium</taxon>
    </lineage>
</organism>
<dbReference type="PANTHER" id="PTHR33336:SF3">
    <property type="entry name" value="ABM DOMAIN-CONTAINING PROTEIN"/>
    <property type="match status" value="1"/>
</dbReference>
<dbReference type="OrthoDB" id="9806189at2"/>
<proteinExistence type="predicted"/>
<dbReference type="RefSeq" id="WP_123214419.1">
    <property type="nucleotide sequence ID" value="NZ_RJTM01000011.1"/>
</dbReference>
<dbReference type="Gene3D" id="3.30.70.100">
    <property type="match status" value="2"/>
</dbReference>
<dbReference type="InterPro" id="IPR011008">
    <property type="entry name" value="Dimeric_a/b-barrel"/>
</dbReference>
<dbReference type="PROSITE" id="PS51725">
    <property type="entry name" value="ABM"/>
    <property type="match status" value="2"/>
</dbReference>
<evidence type="ECO:0000259" key="1">
    <source>
        <dbReference type="PROSITE" id="PS51725"/>
    </source>
</evidence>
<evidence type="ECO:0000313" key="3">
    <source>
        <dbReference type="Proteomes" id="UP000267469"/>
    </source>
</evidence>
<dbReference type="InterPro" id="IPR050744">
    <property type="entry name" value="AI-2_Isomerase_LsrG"/>
</dbReference>
<reference evidence="2 3" key="1">
    <citation type="submission" date="2018-10" db="EMBL/GenBank/DDBJ databases">
        <title>Sinomicrobium pectinilyticum sp. nov., a pectinase-producing bacterium isolated from alkaline and saline soil, and emended description of the genus Sinomicrobium.</title>
        <authorList>
            <person name="Cheng B."/>
            <person name="Li C."/>
            <person name="Lai Q."/>
            <person name="Du M."/>
            <person name="Shao Z."/>
            <person name="Xu P."/>
            <person name="Yang C."/>
        </authorList>
    </citation>
    <scope>NUCLEOTIDE SEQUENCE [LARGE SCALE GENOMIC DNA]</scope>
    <source>
        <strain evidence="2 3">5DNS001</strain>
    </source>
</reference>
<gene>
    <name evidence="2" type="ORF">ED312_02480</name>
</gene>
<comment type="caution">
    <text evidence="2">The sequence shown here is derived from an EMBL/GenBank/DDBJ whole genome shotgun (WGS) entry which is preliminary data.</text>
</comment>
<keyword evidence="3" id="KW-1185">Reference proteome</keyword>
<protein>
    <recommendedName>
        <fullName evidence="1">ABM domain-containing protein</fullName>
    </recommendedName>
</protein>
<name>A0A3N0F009_SINP1</name>
<dbReference type="GO" id="GO:0003824">
    <property type="term" value="F:catalytic activity"/>
    <property type="evidence" value="ECO:0007669"/>
    <property type="project" value="TreeGrafter"/>
</dbReference>
<evidence type="ECO:0000313" key="2">
    <source>
        <dbReference type="EMBL" id="RNL93508.1"/>
    </source>
</evidence>
<dbReference type="InterPro" id="IPR007138">
    <property type="entry name" value="ABM_dom"/>
</dbReference>
<dbReference type="EMBL" id="RJTM01000011">
    <property type="protein sequence ID" value="RNL93508.1"/>
    <property type="molecule type" value="Genomic_DNA"/>
</dbReference>
<sequence>MTHTRSSIPASDIREEALRTEFAMLVTFHAKPEYREVLEKLLREDVVQARKEEGNLSMHLYRARENPDTYFLFERWKHQEALDAHFEKPYTKAVLELGEKALTVPMDILFLNDLAPISPVHYRRAPRDSQEATDLFVIFDVKEGEQERFIRQFGYSAQNSRPEPGCVAFHIHAVKDAPKTFVLYERWESRTDLDIHFEQPYTTELFALFEEILEKPVEESLNFVTLVV</sequence>
<dbReference type="Proteomes" id="UP000267469">
    <property type="component" value="Unassembled WGS sequence"/>
</dbReference>
<accession>A0A3N0F009</accession>
<dbReference type="AlphaFoldDB" id="A0A3N0F009"/>